<dbReference type="SMART" id="SM00220">
    <property type="entry name" value="S_TKc"/>
    <property type="match status" value="1"/>
</dbReference>
<dbReference type="GO" id="GO:0005524">
    <property type="term" value="F:ATP binding"/>
    <property type="evidence" value="ECO:0007669"/>
    <property type="project" value="UniProtKB-UniRule"/>
</dbReference>
<evidence type="ECO:0000256" key="5">
    <source>
        <dbReference type="PROSITE-ProRule" id="PRU10141"/>
    </source>
</evidence>
<sequence length="454" mass="51365">MIQISGYQIHEKIGEGGSSEVFRATRLENQQKAALKLLHEKYSGDPAMRSRLQREARVIGSLNHPNIVKIYQSGSYEQRFYMILEYLSGGSLGQFERFSPRRRLEIMIQVCDGIACIHSLGIVHRDLKPSNIMFGEDGLPRLVDFGISLFSRENYTRLTHTNMVMGTLSYMSPEQQAEPGQVDHRTDIYSIGSILYEVFTGKRTVGRFRDPRDMIPNFPEELERAILTCLDHDPKKRFGSIGDLQKSLIDLYHDGLFSEGNADTTAQDFVNRIGIWIKQLESGTAAQRLEARRRIGQNARPEDVPQLIRICESSATEVRAAIIPIFGKLGAKEAYDFLIDQLANPLLARDASIALAFLGNRAAAQHLIPIVKKQAPYSYGSLLPLAVLGDEKDLKHALPYLKSKDSTDREAAIKAFEHAKSKRYLKPLRKQYKLEPEARLKDRLGTLVHKLEQE</sequence>
<evidence type="ECO:0000313" key="7">
    <source>
        <dbReference type="EMBL" id="QTD53607.1"/>
    </source>
</evidence>
<feature type="domain" description="Protein kinase" evidence="6">
    <location>
        <begin position="7"/>
        <end position="256"/>
    </location>
</feature>
<feature type="binding site" evidence="5">
    <location>
        <position position="36"/>
    </location>
    <ligand>
        <name>ATP</name>
        <dbReference type="ChEBI" id="CHEBI:30616"/>
    </ligand>
</feature>
<dbReference type="PROSITE" id="PS00107">
    <property type="entry name" value="PROTEIN_KINASE_ATP"/>
    <property type="match status" value="1"/>
</dbReference>
<dbReference type="PROSITE" id="PS50011">
    <property type="entry name" value="PROTEIN_KINASE_DOM"/>
    <property type="match status" value="1"/>
</dbReference>
<dbReference type="AlphaFoldDB" id="A0A8A4TW74"/>
<name>A0A8A4TW74_SULCO</name>
<dbReference type="InterPro" id="IPR011989">
    <property type="entry name" value="ARM-like"/>
</dbReference>
<evidence type="ECO:0000313" key="8">
    <source>
        <dbReference type="Proteomes" id="UP000663929"/>
    </source>
</evidence>
<dbReference type="SUPFAM" id="SSF48431">
    <property type="entry name" value="Lipovitellin-phosvitin complex, superhelical domain"/>
    <property type="match status" value="1"/>
</dbReference>
<evidence type="ECO:0000256" key="1">
    <source>
        <dbReference type="ARBA" id="ARBA00022679"/>
    </source>
</evidence>
<dbReference type="InterPro" id="IPR000719">
    <property type="entry name" value="Prot_kinase_dom"/>
</dbReference>
<dbReference type="KEGG" id="scor:J3U87_14225"/>
<dbReference type="Gene3D" id="1.10.510.10">
    <property type="entry name" value="Transferase(Phosphotransferase) domain 1"/>
    <property type="match status" value="1"/>
</dbReference>
<dbReference type="PROSITE" id="PS00108">
    <property type="entry name" value="PROTEIN_KINASE_ST"/>
    <property type="match status" value="1"/>
</dbReference>
<evidence type="ECO:0000259" key="6">
    <source>
        <dbReference type="PROSITE" id="PS50011"/>
    </source>
</evidence>
<organism evidence="7 8">
    <name type="scientific">Sulfidibacter corallicola</name>
    <dbReference type="NCBI Taxonomy" id="2818388"/>
    <lineage>
        <taxon>Bacteria</taxon>
        <taxon>Pseudomonadati</taxon>
        <taxon>Acidobacteriota</taxon>
        <taxon>Holophagae</taxon>
        <taxon>Acanthopleuribacterales</taxon>
        <taxon>Acanthopleuribacteraceae</taxon>
        <taxon>Sulfidibacter</taxon>
    </lineage>
</organism>
<protein>
    <submittedName>
        <fullName evidence="7">Protein kinase</fullName>
    </submittedName>
</protein>
<dbReference type="EMBL" id="CP071793">
    <property type="protein sequence ID" value="QTD53607.1"/>
    <property type="molecule type" value="Genomic_DNA"/>
</dbReference>
<proteinExistence type="predicted"/>
<gene>
    <name evidence="7" type="ORF">J3U87_14225</name>
</gene>
<accession>A0A8A4TW74</accession>
<dbReference type="InterPro" id="IPR017441">
    <property type="entry name" value="Protein_kinase_ATP_BS"/>
</dbReference>
<dbReference type="GO" id="GO:0004674">
    <property type="term" value="F:protein serine/threonine kinase activity"/>
    <property type="evidence" value="ECO:0007669"/>
    <property type="project" value="TreeGrafter"/>
</dbReference>
<dbReference type="RefSeq" id="WP_237383709.1">
    <property type="nucleotide sequence ID" value="NZ_CP071793.1"/>
</dbReference>
<dbReference type="Proteomes" id="UP000663929">
    <property type="component" value="Chromosome"/>
</dbReference>
<dbReference type="InterPro" id="IPR011009">
    <property type="entry name" value="Kinase-like_dom_sf"/>
</dbReference>
<dbReference type="PANTHER" id="PTHR43289:SF6">
    <property type="entry name" value="SERINE_THREONINE-PROTEIN KINASE NEKL-3"/>
    <property type="match status" value="1"/>
</dbReference>
<keyword evidence="8" id="KW-1185">Reference proteome</keyword>
<evidence type="ECO:0000256" key="4">
    <source>
        <dbReference type="ARBA" id="ARBA00022840"/>
    </source>
</evidence>
<reference evidence="7" key="1">
    <citation type="submission" date="2021-03" db="EMBL/GenBank/DDBJ databases">
        <title>Acanthopleuribacteraceae sp. M133.</title>
        <authorList>
            <person name="Wang G."/>
        </authorList>
    </citation>
    <scope>NUCLEOTIDE SEQUENCE</scope>
    <source>
        <strain evidence="7">M133</strain>
    </source>
</reference>
<dbReference type="InterPro" id="IPR008271">
    <property type="entry name" value="Ser/Thr_kinase_AS"/>
</dbReference>
<dbReference type="CDD" id="cd14014">
    <property type="entry name" value="STKc_PknB_like"/>
    <property type="match status" value="1"/>
</dbReference>
<keyword evidence="4 5" id="KW-0067">ATP-binding</keyword>
<dbReference type="InterPro" id="IPR011030">
    <property type="entry name" value="Lipovitellin_superhlx_dom"/>
</dbReference>
<evidence type="ECO:0000256" key="2">
    <source>
        <dbReference type="ARBA" id="ARBA00022741"/>
    </source>
</evidence>
<dbReference type="SUPFAM" id="SSF56112">
    <property type="entry name" value="Protein kinase-like (PK-like)"/>
    <property type="match status" value="1"/>
</dbReference>
<dbReference type="Gene3D" id="1.25.10.10">
    <property type="entry name" value="Leucine-rich Repeat Variant"/>
    <property type="match status" value="1"/>
</dbReference>
<keyword evidence="1" id="KW-0808">Transferase</keyword>
<keyword evidence="3 7" id="KW-0418">Kinase</keyword>
<dbReference type="Pfam" id="PF00069">
    <property type="entry name" value="Pkinase"/>
    <property type="match status" value="1"/>
</dbReference>
<keyword evidence="2 5" id="KW-0547">Nucleotide-binding</keyword>
<evidence type="ECO:0000256" key="3">
    <source>
        <dbReference type="ARBA" id="ARBA00022777"/>
    </source>
</evidence>
<dbReference type="PANTHER" id="PTHR43289">
    <property type="entry name" value="MITOGEN-ACTIVATED PROTEIN KINASE KINASE KINASE 20-RELATED"/>
    <property type="match status" value="1"/>
</dbReference>
<dbReference type="Gene3D" id="3.30.200.20">
    <property type="entry name" value="Phosphorylase Kinase, domain 1"/>
    <property type="match status" value="1"/>
</dbReference>